<dbReference type="PANTHER" id="PTHR32546">
    <property type="entry name" value="G-PROTEIN COUPLED RECEPTOR 158-RELATED"/>
    <property type="match status" value="1"/>
</dbReference>
<keyword evidence="5 18" id="KW-0732">Signal</keyword>
<feature type="transmembrane region" description="Helical" evidence="17">
    <location>
        <begin position="392"/>
        <end position="412"/>
    </location>
</feature>
<evidence type="ECO:0000313" key="21">
    <source>
        <dbReference type="Proteomes" id="UP000594260"/>
    </source>
</evidence>
<dbReference type="InterPro" id="IPR017978">
    <property type="entry name" value="GPCR_3_C"/>
</dbReference>
<evidence type="ECO:0000313" key="20">
    <source>
        <dbReference type="EnsemblMetazoa" id="XP_022672714"/>
    </source>
</evidence>
<dbReference type="GeneID" id="111255237"/>
<sequence length="723" mass="81670">MLTTRAALLALALVTARGRWLGIHSHGHGGPMSRSEMRQASPEEPEHDALADIEAVKRESFCAKNTYLQWARVDIPDTDSAQVRDKALLAAKLLAPQNLVDSVNKSTLRHFVQQIFGSDNAIFCVKVLVANKTKERGGHRTNLGEKDKIIGNIVLVDSQARHNNLEVTEPDLFVRVSPWPNVTEHYLRKKPMPWPQHSNPDQPPKPYAVQDTWTLPYFSCEYRKWVVSHLSFVMTKYRVAVLGVDLDVSDIDIDQCDPELRPHPQTTATLVTFQSTHKCHNETSECEFTPRKGWVRGAYVCRCREGFYPNASIGPQPYRGSIVEDAFRFSNNTNGFRCLPCAPGCTTCIDATPCLSHYHWPFRITLLAISVMCILMTLVLAAYVYKFRRVKVIKAASPVFLCITLLGCAIMYCEMAAIFPVLDRSCCVATKWTRHMGFCITYSALLLKTWRVSLTYRVKSAHKLKLTDHQLLHWLFPILLEVAIFLGTWTISSPPEGVYIKDWSGLKFKICEYNWWDHTIALGELLFLLWGIRVCYSVRHAQSLFNEARHISVAIYNIALVNTVMMLFHLVLLPDAGPDIKYLFGFIRTQLSTSTTVALVFGPKFYRLLRGEGDSWDTSHSRTRGVSLNGITTGLSHEETQIDPYQENEELKEEVQRLAAQIEMMKIAHMEHNNRHLKTSAAKGIFGTSPGPAVVKAMYMKLESADSPGSRVSPAAELVSERV</sequence>
<dbReference type="PROSITE" id="PS50259">
    <property type="entry name" value="G_PROTEIN_RECEP_F3_4"/>
    <property type="match status" value="1"/>
</dbReference>
<proteinExistence type="inferred from homology"/>
<feature type="signal peptide" evidence="18">
    <location>
        <begin position="1"/>
        <end position="18"/>
    </location>
</feature>
<evidence type="ECO:0000256" key="9">
    <source>
        <dbReference type="ARBA" id="ARBA00023136"/>
    </source>
</evidence>
<evidence type="ECO:0000256" key="5">
    <source>
        <dbReference type="ARBA" id="ARBA00022729"/>
    </source>
</evidence>
<evidence type="ECO:0000256" key="17">
    <source>
        <dbReference type="SAM" id="Phobius"/>
    </source>
</evidence>
<keyword evidence="12" id="KW-0325">Glycoprotein</keyword>
<evidence type="ECO:0000256" key="6">
    <source>
        <dbReference type="ARBA" id="ARBA00022989"/>
    </source>
</evidence>
<evidence type="ECO:0000256" key="11">
    <source>
        <dbReference type="ARBA" id="ARBA00023170"/>
    </source>
</evidence>
<dbReference type="Pfam" id="PF22572">
    <property type="entry name" value="GPR158_179_EC"/>
    <property type="match status" value="1"/>
</dbReference>
<keyword evidence="4 17" id="KW-0812">Transmembrane</keyword>
<keyword evidence="3" id="KW-1003">Cell membrane</keyword>
<feature type="domain" description="G-protein coupled receptors family 3 profile" evidence="19">
    <location>
        <begin position="362"/>
        <end position="609"/>
    </location>
</feature>
<evidence type="ECO:0000256" key="4">
    <source>
        <dbReference type="ARBA" id="ARBA00022692"/>
    </source>
</evidence>
<dbReference type="PANTHER" id="PTHR32546:SF16">
    <property type="entry name" value="G-PROTEIN COUPLED RECEPTOR CG31760-RELATED"/>
    <property type="match status" value="1"/>
</dbReference>
<evidence type="ECO:0000256" key="8">
    <source>
        <dbReference type="ARBA" id="ARBA00023040"/>
    </source>
</evidence>
<dbReference type="Pfam" id="PF00003">
    <property type="entry name" value="7tm_3"/>
    <property type="match status" value="1"/>
</dbReference>
<evidence type="ECO:0000256" key="12">
    <source>
        <dbReference type="ARBA" id="ARBA00023180"/>
    </source>
</evidence>
<evidence type="ECO:0000256" key="7">
    <source>
        <dbReference type="ARBA" id="ARBA00023018"/>
    </source>
</evidence>
<evidence type="ECO:0000256" key="16">
    <source>
        <dbReference type="ARBA" id="ARBA00034104"/>
    </source>
</evidence>
<keyword evidence="8" id="KW-0297">G-protein coupled receptor</keyword>
<dbReference type="GO" id="GO:0043005">
    <property type="term" value="C:neuron projection"/>
    <property type="evidence" value="ECO:0007669"/>
    <property type="project" value="UniProtKB-SubCell"/>
</dbReference>
<dbReference type="InterPro" id="IPR043458">
    <property type="entry name" value="GPR158/179"/>
</dbReference>
<protein>
    <recommendedName>
        <fullName evidence="19">G-protein coupled receptors family 3 profile domain-containing protein</fullName>
    </recommendedName>
</protein>
<feature type="transmembrane region" description="Helical" evidence="17">
    <location>
        <begin position="513"/>
        <end position="532"/>
    </location>
</feature>
<evidence type="ECO:0000256" key="3">
    <source>
        <dbReference type="ARBA" id="ARBA00022475"/>
    </source>
</evidence>
<dbReference type="GO" id="GO:0045211">
    <property type="term" value="C:postsynaptic membrane"/>
    <property type="evidence" value="ECO:0007669"/>
    <property type="project" value="UniProtKB-SubCell"/>
</dbReference>
<dbReference type="KEGG" id="vde:111255237"/>
<dbReference type="RefSeq" id="XP_022672714.1">
    <property type="nucleotide sequence ID" value="XM_022816979.1"/>
</dbReference>
<dbReference type="CDD" id="cd15293">
    <property type="entry name" value="7tmC_GPR158-like"/>
    <property type="match status" value="1"/>
</dbReference>
<evidence type="ECO:0000256" key="15">
    <source>
        <dbReference type="ARBA" id="ARBA00023273"/>
    </source>
</evidence>
<evidence type="ECO:0000256" key="14">
    <source>
        <dbReference type="ARBA" id="ARBA00023257"/>
    </source>
</evidence>
<evidence type="ECO:0000256" key="18">
    <source>
        <dbReference type="SAM" id="SignalP"/>
    </source>
</evidence>
<comment type="subcellular location">
    <subcellularLocation>
        <location evidence="1">Cell projection</location>
        <location evidence="1">Neuron projection</location>
    </subcellularLocation>
    <subcellularLocation>
        <location evidence="16">Postsynaptic cell membrane</location>
        <topology evidence="16">Multi-pass membrane protein</topology>
    </subcellularLocation>
</comment>
<dbReference type="InterPro" id="IPR054714">
    <property type="entry name" value="GPR158_179_extracellular"/>
</dbReference>
<keyword evidence="6 17" id="KW-1133">Transmembrane helix</keyword>
<dbReference type="OrthoDB" id="2129233at2759"/>
<dbReference type="EnsemblMetazoa" id="XM_022816979">
    <property type="protein sequence ID" value="XP_022672714"/>
    <property type="gene ID" value="LOC111255237"/>
</dbReference>
<dbReference type="GO" id="GO:0004930">
    <property type="term" value="F:G protein-coupled receptor activity"/>
    <property type="evidence" value="ECO:0007669"/>
    <property type="project" value="UniProtKB-KW"/>
</dbReference>
<accession>A0A7M7KVP7</accession>
<keyword evidence="11" id="KW-0675">Receptor</keyword>
<keyword evidence="15" id="KW-0966">Cell projection</keyword>
<evidence type="ECO:0000256" key="13">
    <source>
        <dbReference type="ARBA" id="ARBA00023224"/>
    </source>
</evidence>
<dbReference type="OMA" id="NIMMIAF"/>
<feature type="transmembrane region" description="Helical" evidence="17">
    <location>
        <begin position="553"/>
        <end position="574"/>
    </location>
</feature>
<organism evidence="20 21">
    <name type="scientific">Varroa destructor</name>
    <name type="common">Honeybee mite</name>
    <dbReference type="NCBI Taxonomy" id="109461"/>
    <lineage>
        <taxon>Eukaryota</taxon>
        <taxon>Metazoa</taxon>
        <taxon>Ecdysozoa</taxon>
        <taxon>Arthropoda</taxon>
        <taxon>Chelicerata</taxon>
        <taxon>Arachnida</taxon>
        <taxon>Acari</taxon>
        <taxon>Parasitiformes</taxon>
        <taxon>Mesostigmata</taxon>
        <taxon>Gamasina</taxon>
        <taxon>Dermanyssoidea</taxon>
        <taxon>Varroidae</taxon>
        <taxon>Varroa</taxon>
    </lineage>
</organism>
<evidence type="ECO:0000256" key="10">
    <source>
        <dbReference type="ARBA" id="ARBA00023157"/>
    </source>
</evidence>
<reference evidence="20" key="1">
    <citation type="submission" date="2021-01" db="UniProtKB">
        <authorList>
            <consortium name="EnsemblMetazoa"/>
        </authorList>
    </citation>
    <scope>IDENTIFICATION</scope>
</reference>
<keyword evidence="10" id="KW-1015">Disulfide bond</keyword>
<keyword evidence="13" id="KW-0807">Transducer</keyword>
<dbReference type="InParanoid" id="A0A7M7KVP7"/>
<feature type="transmembrane region" description="Helical" evidence="17">
    <location>
        <begin position="432"/>
        <end position="450"/>
    </location>
</feature>
<keyword evidence="9 17" id="KW-0472">Membrane</keyword>
<keyword evidence="21" id="KW-1185">Reference proteome</keyword>
<evidence type="ECO:0000256" key="1">
    <source>
        <dbReference type="ARBA" id="ARBA00004487"/>
    </source>
</evidence>
<evidence type="ECO:0000256" key="2">
    <source>
        <dbReference type="ARBA" id="ARBA00007242"/>
    </source>
</evidence>
<feature type="transmembrane region" description="Helical" evidence="17">
    <location>
        <begin position="471"/>
        <end position="493"/>
    </location>
</feature>
<keyword evidence="7" id="KW-0770">Synapse</keyword>
<feature type="chain" id="PRO_5029481943" description="G-protein coupled receptors family 3 profile domain-containing protein" evidence="18">
    <location>
        <begin position="19"/>
        <end position="723"/>
    </location>
</feature>
<evidence type="ECO:0000259" key="19">
    <source>
        <dbReference type="PROSITE" id="PS50259"/>
    </source>
</evidence>
<comment type="similarity">
    <text evidence="2">Belongs to the G-protein coupled receptor 3 family.</text>
</comment>
<name>A0A7M7KVP7_VARDE</name>
<dbReference type="Proteomes" id="UP000594260">
    <property type="component" value="Unplaced"/>
</dbReference>
<dbReference type="AlphaFoldDB" id="A0A7M7KVP7"/>
<keyword evidence="14" id="KW-0628">Postsynaptic cell membrane</keyword>
<feature type="transmembrane region" description="Helical" evidence="17">
    <location>
        <begin position="360"/>
        <end position="385"/>
    </location>
</feature>